<evidence type="ECO:0000256" key="1">
    <source>
        <dbReference type="SAM" id="SignalP"/>
    </source>
</evidence>
<organism evidence="2 3">
    <name type="scientific">Mariniradius sediminis</name>
    <dbReference type="NCBI Taxonomy" id="2909237"/>
    <lineage>
        <taxon>Bacteria</taxon>
        <taxon>Pseudomonadati</taxon>
        <taxon>Bacteroidota</taxon>
        <taxon>Cytophagia</taxon>
        <taxon>Cytophagales</taxon>
        <taxon>Cyclobacteriaceae</taxon>
        <taxon>Mariniradius</taxon>
    </lineage>
</organism>
<keyword evidence="3" id="KW-1185">Reference proteome</keyword>
<dbReference type="RefSeq" id="WP_234861691.1">
    <property type="nucleotide sequence ID" value="NZ_JAKEVZ010000008.1"/>
</dbReference>
<dbReference type="Proteomes" id="UP001201449">
    <property type="component" value="Unassembled WGS sequence"/>
</dbReference>
<proteinExistence type="predicted"/>
<feature type="chain" id="PRO_5046583976" description="TonB protein C-terminal" evidence="1">
    <location>
        <begin position="24"/>
        <end position="170"/>
    </location>
</feature>
<reference evidence="2 3" key="1">
    <citation type="submission" date="2022-01" db="EMBL/GenBank/DDBJ databases">
        <title>Mariniradius saccharolyticus sp. nov., isolated from sediment of a river.</title>
        <authorList>
            <person name="Liu H."/>
        </authorList>
    </citation>
    <scope>NUCLEOTIDE SEQUENCE [LARGE SCALE GENOMIC DNA]</scope>
    <source>
        <strain evidence="2 3">RY-2</strain>
    </source>
</reference>
<evidence type="ECO:0000313" key="3">
    <source>
        <dbReference type="Proteomes" id="UP001201449"/>
    </source>
</evidence>
<evidence type="ECO:0000313" key="2">
    <source>
        <dbReference type="EMBL" id="MCF1751740.1"/>
    </source>
</evidence>
<keyword evidence="1" id="KW-0732">Signal</keyword>
<sequence>MKSYSFILILVFGSNLAFHTAFANSAEKEISSEKGSKTAMVSENPAMITLKPFVSEETASTESSAYFSDYAQAHDTTFAPWAFTEEAVEILDHYVPFIFRTKKSASIEELKVVLSINEFGKLTGFRILNEGADKGLKERMGHVLRKLPAAVPVPGFQTYEPMEFQLVMAY</sequence>
<feature type="signal peptide" evidence="1">
    <location>
        <begin position="1"/>
        <end position="23"/>
    </location>
</feature>
<protein>
    <recommendedName>
        <fullName evidence="4">TonB protein C-terminal</fullName>
    </recommendedName>
</protein>
<gene>
    <name evidence="2" type="ORF">L0U89_11725</name>
</gene>
<accession>A0ABS9BVX0</accession>
<name>A0ABS9BVX0_9BACT</name>
<dbReference type="EMBL" id="JAKEVZ010000008">
    <property type="protein sequence ID" value="MCF1751740.1"/>
    <property type="molecule type" value="Genomic_DNA"/>
</dbReference>
<comment type="caution">
    <text evidence="2">The sequence shown here is derived from an EMBL/GenBank/DDBJ whole genome shotgun (WGS) entry which is preliminary data.</text>
</comment>
<evidence type="ECO:0008006" key="4">
    <source>
        <dbReference type="Google" id="ProtNLM"/>
    </source>
</evidence>